<dbReference type="Proteomes" id="UP000228976">
    <property type="component" value="Unassembled WGS sequence"/>
</dbReference>
<dbReference type="CDD" id="cd00093">
    <property type="entry name" value="HTH_XRE"/>
    <property type="match status" value="1"/>
</dbReference>
<dbReference type="SUPFAM" id="SSF47413">
    <property type="entry name" value="lambda repressor-like DNA-binding domains"/>
    <property type="match status" value="1"/>
</dbReference>
<evidence type="ECO:0000313" key="3">
    <source>
        <dbReference type="Proteomes" id="UP000228976"/>
    </source>
</evidence>
<protein>
    <submittedName>
        <fullName evidence="2">XRE family transcriptional regulator</fullName>
    </submittedName>
</protein>
<proteinExistence type="predicted"/>
<dbReference type="Gene3D" id="1.10.260.40">
    <property type="entry name" value="lambda repressor-like DNA-binding domains"/>
    <property type="match status" value="1"/>
</dbReference>
<gene>
    <name evidence="2" type="ORF">AEAE_1001</name>
</gene>
<dbReference type="Pfam" id="PF01381">
    <property type="entry name" value="HTH_3"/>
    <property type="match status" value="1"/>
</dbReference>
<dbReference type="SMART" id="SM00530">
    <property type="entry name" value="HTH_XRE"/>
    <property type="match status" value="1"/>
</dbReference>
<dbReference type="GO" id="GO:0003677">
    <property type="term" value="F:DNA binding"/>
    <property type="evidence" value="ECO:0007669"/>
    <property type="project" value="InterPro"/>
</dbReference>
<dbReference type="AlphaFoldDB" id="A0A261FC07"/>
<sequence length="119" mass="13573">MEQDFGTFLANKRKEKGLTMREFASRLDITAPYLGDIEKGRRAAPENKLDEIANILDLSSQEKDFLFDAAARTRDNHVSADISGYIMNTSNARVAVRRAQQKDFSDKDWESVIKFIEGR</sequence>
<dbReference type="PROSITE" id="PS50943">
    <property type="entry name" value="HTH_CROC1"/>
    <property type="match status" value="1"/>
</dbReference>
<reference evidence="2 3" key="1">
    <citation type="journal article" date="2017" name="BMC Genomics">
        <title>Comparative genomic and phylogenomic analyses of the Bifidobacteriaceae family.</title>
        <authorList>
            <person name="Lugli G.A."/>
            <person name="Milani C."/>
            <person name="Turroni F."/>
            <person name="Duranti S."/>
            <person name="Mancabelli L."/>
            <person name="Mangifesta M."/>
            <person name="Ferrario C."/>
            <person name="Modesto M."/>
            <person name="Mattarelli P."/>
            <person name="Jiri K."/>
            <person name="van Sinderen D."/>
            <person name="Ventura M."/>
        </authorList>
    </citation>
    <scope>NUCLEOTIDE SEQUENCE [LARGE SCALE GENOMIC DNA]</scope>
    <source>
        <strain evidence="2 3">LMG 21773</strain>
    </source>
</reference>
<keyword evidence="3" id="KW-1185">Reference proteome</keyword>
<evidence type="ECO:0000259" key="1">
    <source>
        <dbReference type="PROSITE" id="PS50943"/>
    </source>
</evidence>
<dbReference type="RefSeq" id="WP_094690025.1">
    <property type="nucleotide sequence ID" value="NZ_JACBYZ010000001.1"/>
</dbReference>
<dbReference type="InterPro" id="IPR010982">
    <property type="entry name" value="Lambda_DNA-bd_dom_sf"/>
</dbReference>
<accession>A0A261FC07</accession>
<dbReference type="OrthoDB" id="3188736at2"/>
<feature type="domain" description="HTH cro/C1-type" evidence="1">
    <location>
        <begin position="9"/>
        <end position="63"/>
    </location>
</feature>
<dbReference type="EMBL" id="MWWU01000002">
    <property type="protein sequence ID" value="OZG56513.1"/>
    <property type="molecule type" value="Genomic_DNA"/>
</dbReference>
<comment type="caution">
    <text evidence="2">The sequence shown here is derived from an EMBL/GenBank/DDBJ whole genome shotgun (WGS) entry which is preliminary data.</text>
</comment>
<name>A0A261FC07_9BIFI</name>
<organism evidence="2 3">
    <name type="scientific">Aeriscardovia aeriphila</name>
    <dbReference type="NCBI Taxonomy" id="218139"/>
    <lineage>
        <taxon>Bacteria</taxon>
        <taxon>Bacillati</taxon>
        <taxon>Actinomycetota</taxon>
        <taxon>Actinomycetes</taxon>
        <taxon>Bifidobacteriales</taxon>
        <taxon>Bifidobacteriaceae</taxon>
        <taxon>Aeriscardovia</taxon>
    </lineage>
</organism>
<evidence type="ECO:0000313" key="2">
    <source>
        <dbReference type="EMBL" id="OZG56513.1"/>
    </source>
</evidence>
<dbReference type="InterPro" id="IPR001387">
    <property type="entry name" value="Cro/C1-type_HTH"/>
</dbReference>